<dbReference type="EMBL" id="GL379795">
    <property type="protein sequence ID" value="EGT59252.1"/>
    <property type="molecule type" value="Genomic_DNA"/>
</dbReference>
<evidence type="ECO:0000313" key="2">
    <source>
        <dbReference type="Proteomes" id="UP000008068"/>
    </source>
</evidence>
<protein>
    <submittedName>
        <fullName evidence="1">Uncharacterized protein</fullName>
    </submittedName>
</protein>
<accession>G0MIA6</accession>
<dbReference type="InParanoid" id="G0MIA6"/>
<name>G0MIA6_CAEBE</name>
<evidence type="ECO:0000313" key="1">
    <source>
        <dbReference type="EMBL" id="EGT59252.1"/>
    </source>
</evidence>
<proteinExistence type="predicted"/>
<sequence length="103" mass="11491">MVSILIAETLGLSEDLVNLEKAMERTNTSIVSLETSLEIEDEIIKQQKTMITTLDTQMASRQNYIEFVAEHIETLIEYISVMKSEGTTSSAAVHLAENTPKDD</sequence>
<dbReference type="HOGENOM" id="CLU_2266105_0_0_1"/>
<gene>
    <name evidence="1" type="ORF">CAEBREN_13385</name>
</gene>
<keyword evidence="2" id="KW-1185">Reference proteome</keyword>
<dbReference type="Proteomes" id="UP000008068">
    <property type="component" value="Unassembled WGS sequence"/>
</dbReference>
<reference evidence="2" key="1">
    <citation type="submission" date="2011-07" db="EMBL/GenBank/DDBJ databases">
        <authorList>
            <consortium name="Caenorhabditis brenneri Sequencing and Analysis Consortium"/>
            <person name="Wilson R.K."/>
        </authorList>
    </citation>
    <scope>NUCLEOTIDE SEQUENCE [LARGE SCALE GENOMIC DNA]</scope>
    <source>
        <strain evidence="2">PB2801</strain>
    </source>
</reference>
<dbReference type="AlphaFoldDB" id="G0MIA6"/>
<organism evidence="2">
    <name type="scientific">Caenorhabditis brenneri</name>
    <name type="common">Nematode worm</name>
    <dbReference type="NCBI Taxonomy" id="135651"/>
    <lineage>
        <taxon>Eukaryota</taxon>
        <taxon>Metazoa</taxon>
        <taxon>Ecdysozoa</taxon>
        <taxon>Nematoda</taxon>
        <taxon>Chromadorea</taxon>
        <taxon>Rhabditida</taxon>
        <taxon>Rhabditina</taxon>
        <taxon>Rhabditomorpha</taxon>
        <taxon>Rhabditoidea</taxon>
        <taxon>Rhabditidae</taxon>
        <taxon>Peloderinae</taxon>
        <taxon>Caenorhabditis</taxon>
    </lineage>
</organism>